<dbReference type="EMBL" id="BAAAMU010000157">
    <property type="protein sequence ID" value="GAA1688002.1"/>
    <property type="molecule type" value="Genomic_DNA"/>
</dbReference>
<evidence type="ECO:0000313" key="2">
    <source>
        <dbReference type="Proteomes" id="UP001500064"/>
    </source>
</evidence>
<keyword evidence="2" id="KW-1185">Reference proteome</keyword>
<accession>A0ABP4TH36</accession>
<evidence type="ECO:0000313" key="1">
    <source>
        <dbReference type="EMBL" id="GAA1688002.1"/>
    </source>
</evidence>
<dbReference type="Gene3D" id="3.40.50.1000">
    <property type="entry name" value="HAD superfamily/HAD-like"/>
    <property type="match status" value="1"/>
</dbReference>
<sequence>MPRPGRVVFVDWHGVLSRDPFWASIRDDARHPLHSQLVASLARIFTGDGAHAWMKGEVPAAQVIAGMGVRLDRRFRADFLQRRLLADCARMKVNVPLIRMLQEVKAHASIVVSTDNMDCFADTFRRVRANRRPAGPRSATFAEWAFVWDDLICSSDVAVLKSEGPAGFFGPWLSRHGLTFADALLIDDLADNCAAFQEQGGAALCWRMDADDITEAAVALSRWHGAITEPELLFAAARGDERDASSWGRCPGSGGRALA</sequence>
<evidence type="ECO:0008006" key="3">
    <source>
        <dbReference type="Google" id="ProtNLM"/>
    </source>
</evidence>
<protein>
    <recommendedName>
        <fullName evidence="3">HAD family hydrolase</fullName>
    </recommendedName>
</protein>
<reference evidence="2" key="1">
    <citation type="journal article" date="2019" name="Int. J. Syst. Evol. Microbiol.">
        <title>The Global Catalogue of Microorganisms (GCM) 10K type strain sequencing project: providing services to taxonomists for standard genome sequencing and annotation.</title>
        <authorList>
            <consortium name="The Broad Institute Genomics Platform"/>
            <consortium name="The Broad Institute Genome Sequencing Center for Infectious Disease"/>
            <person name="Wu L."/>
            <person name="Ma J."/>
        </authorList>
    </citation>
    <scope>NUCLEOTIDE SEQUENCE [LARGE SCALE GENOMIC DNA]</scope>
    <source>
        <strain evidence="2">JCM 13929</strain>
    </source>
</reference>
<name>A0ABP4TH36_9ACTN</name>
<dbReference type="SUPFAM" id="SSF56784">
    <property type="entry name" value="HAD-like"/>
    <property type="match status" value="1"/>
</dbReference>
<dbReference type="Proteomes" id="UP001500064">
    <property type="component" value="Unassembled WGS sequence"/>
</dbReference>
<dbReference type="RefSeq" id="WP_346114306.1">
    <property type="nucleotide sequence ID" value="NZ_BAAAMU010000157.1"/>
</dbReference>
<comment type="caution">
    <text evidence="1">The sequence shown here is derived from an EMBL/GenBank/DDBJ whole genome shotgun (WGS) entry which is preliminary data.</text>
</comment>
<dbReference type="InterPro" id="IPR036412">
    <property type="entry name" value="HAD-like_sf"/>
</dbReference>
<gene>
    <name evidence="1" type="ORF">GCM10009733_100810</name>
</gene>
<organism evidence="1 2">
    <name type="scientific">Nonomuraea maheshkhaliensis</name>
    <dbReference type="NCBI Taxonomy" id="419590"/>
    <lineage>
        <taxon>Bacteria</taxon>
        <taxon>Bacillati</taxon>
        <taxon>Actinomycetota</taxon>
        <taxon>Actinomycetes</taxon>
        <taxon>Streptosporangiales</taxon>
        <taxon>Streptosporangiaceae</taxon>
        <taxon>Nonomuraea</taxon>
    </lineage>
</organism>
<proteinExistence type="predicted"/>
<dbReference type="InterPro" id="IPR023214">
    <property type="entry name" value="HAD_sf"/>
</dbReference>